<dbReference type="EMBL" id="JBBPBK010000008">
    <property type="protein sequence ID" value="KAK9279903.1"/>
    <property type="molecule type" value="Genomic_DNA"/>
</dbReference>
<gene>
    <name evidence="1" type="ORF">L1049_013587</name>
</gene>
<dbReference type="AlphaFoldDB" id="A0AAP0RLN8"/>
<evidence type="ECO:0000313" key="2">
    <source>
        <dbReference type="Proteomes" id="UP001415857"/>
    </source>
</evidence>
<dbReference type="Proteomes" id="UP001415857">
    <property type="component" value="Unassembled WGS sequence"/>
</dbReference>
<accession>A0AAP0RLN8</accession>
<sequence>MGDIKIGFSGDIRIGINGNIEIGINEMELKASNSKKKQQTRLPPKRGQVKMKIFKLFLKSAGAVVGGLLRKRGKSGHNSDDTVMLKHSESGLFVIVNAEDEKQGI</sequence>
<evidence type="ECO:0000313" key="1">
    <source>
        <dbReference type="EMBL" id="KAK9279903.1"/>
    </source>
</evidence>
<proteinExistence type="predicted"/>
<comment type="caution">
    <text evidence="1">The sequence shown here is derived from an EMBL/GenBank/DDBJ whole genome shotgun (WGS) entry which is preliminary data.</text>
</comment>
<reference evidence="1 2" key="1">
    <citation type="journal article" date="2024" name="Plant J.">
        <title>Genome sequences and population genomics reveal climatic adaptation and genomic divergence between two closely related sweetgum species.</title>
        <authorList>
            <person name="Xu W.Q."/>
            <person name="Ren C.Q."/>
            <person name="Zhang X.Y."/>
            <person name="Comes H.P."/>
            <person name="Liu X.H."/>
            <person name="Li Y.G."/>
            <person name="Kettle C.J."/>
            <person name="Jalonen R."/>
            <person name="Gaisberger H."/>
            <person name="Ma Y.Z."/>
            <person name="Qiu Y.X."/>
        </authorList>
    </citation>
    <scope>NUCLEOTIDE SEQUENCE [LARGE SCALE GENOMIC DNA]</scope>
    <source>
        <strain evidence="1">Hangzhou</strain>
    </source>
</reference>
<keyword evidence="2" id="KW-1185">Reference proteome</keyword>
<protein>
    <submittedName>
        <fullName evidence="1">Uncharacterized protein</fullName>
    </submittedName>
</protein>
<name>A0AAP0RLN8_LIQFO</name>
<organism evidence="1 2">
    <name type="scientific">Liquidambar formosana</name>
    <name type="common">Formosan gum</name>
    <dbReference type="NCBI Taxonomy" id="63359"/>
    <lineage>
        <taxon>Eukaryota</taxon>
        <taxon>Viridiplantae</taxon>
        <taxon>Streptophyta</taxon>
        <taxon>Embryophyta</taxon>
        <taxon>Tracheophyta</taxon>
        <taxon>Spermatophyta</taxon>
        <taxon>Magnoliopsida</taxon>
        <taxon>eudicotyledons</taxon>
        <taxon>Gunneridae</taxon>
        <taxon>Pentapetalae</taxon>
        <taxon>Saxifragales</taxon>
        <taxon>Altingiaceae</taxon>
        <taxon>Liquidambar</taxon>
    </lineage>
</organism>